<protein>
    <submittedName>
        <fullName evidence="1">Uncharacterized protein</fullName>
    </submittedName>
</protein>
<dbReference type="Proteomes" id="UP001159363">
    <property type="component" value="Chromosome 8"/>
</dbReference>
<comment type="caution">
    <text evidence="1">The sequence shown here is derived from an EMBL/GenBank/DDBJ whole genome shotgun (WGS) entry which is preliminary data.</text>
</comment>
<gene>
    <name evidence="1" type="ORF">PR048_024130</name>
</gene>
<name>A0ABQ9GW12_9NEOP</name>
<reference evidence="1 2" key="1">
    <citation type="submission" date="2023-02" db="EMBL/GenBank/DDBJ databases">
        <title>LHISI_Scaffold_Assembly.</title>
        <authorList>
            <person name="Stuart O.P."/>
            <person name="Cleave R."/>
            <person name="Magrath M.J.L."/>
            <person name="Mikheyev A.S."/>
        </authorList>
    </citation>
    <scope>NUCLEOTIDE SEQUENCE [LARGE SCALE GENOMIC DNA]</scope>
    <source>
        <strain evidence="1">Daus_M_001</strain>
        <tissue evidence="1">Leg muscle</tissue>
    </source>
</reference>
<sequence>MEHPVQRRRTSTCDSAGPSEAIKSVRRTFTRKICRKEFACFHGVSTKRVQRIAYFVSVNKATTIPKDKTVNYSNKANKIAENFVNQVHMDIKSFPRRVSHYSRNDSKRYYLSPEMRASKMYHLWLEHMSLRCTKHSKRARKKTNFKYSFGSPRSDTGVKCDELESGINEDGKQAEEISRLETEKRIHLAKAQVLSGDAFYCRQLWLYNFCIHSAKNCTSHFYLFDETTESKKPNETASFLQHYIDNVLGENFMFSLVETGRFRKIVQFMFSLVETGRFRKIVHHFPEPGHSFLPSDRSFGVIEMRLIFIERIYLPGEYNGHIKSGSNKFYSPLTRDNSVT</sequence>
<keyword evidence="2" id="KW-1185">Reference proteome</keyword>
<accession>A0ABQ9GW12</accession>
<organism evidence="1 2">
    <name type="scientific">Dryococelus australis</name>
    <dbReference type="NCBI Taxonomy" id="614101"/>
    <lineage>
        <taxon>Eukaryota</taxon>
        <taxon>Metazoa</taxon>
        <taxon>Ecdysozoa</taxon>
        <taxon>Arthropoda</taxon>
        <taxon>Hexapoda</taxon>
        <taxon>Insecta</taxon>
        <taxon>Pterygota</taxon>
        <taxon>Neoptera</taxon>
        <taxon>Polyneoptera</taxon>
        <taxon>Phasmatodea</taxon>
        <taxon>Verophasmatodea</taxon>
        <taxon>Anareolatae</taxon>
        <taxon>Phasmatidae</taxon>
        <taxon>Eurycanthinae</taxon>
        <taxon>Dryococelus</taxon>
    </lineage>
</organism>
<feature type="non-terminal residue" evidence="1">
    <location>
        <position position="340"/>
    </location>
</feature>
<dbReference type="EMBL" id="JARBHB010000009">
    <property type="protein sequence ID" value="KAJ8876220.1"/>
    <property type="molecule type" value="Genomic_DNA"/>
</dbReference>
<evidence type="ECO:0000313" key="2">
    <source>
        <dbReference type="Proteomes" id="UP001159363"/>
    </source>
</evidence>
<dbReference type="PANTHER" id="PTHR10773:SF19">
    <property type="match status" value="1"/>
</dbReference>
<dbReference type="PANTHER" id="PTHR10773">
    <property type="entry name" value="DNA-DIRECTED RNA POLYMERASES I, II, AND III SUBUNIT RPABC2"/>
    <property type="match status" value="1"/>
</dbReference>
<evidence type="ECO:0000313" key="1">
    <source>
        <dbReference type="EMBL" id="KAJ8876220.1"/>
    </source>
</evidence>
<proteinExistence type="predicted"/>